<dbReference type="KEGG" id="tti:THITH_17120"/>
<dbReference type="AlphaFoldDB" id="W0DTX4"/>
<gene>
    <name evidence="4" type="ORF">THITH_17120</name>
</gene>
<evidence type="ECO:0000256" key="2">
    <source>
        <dbReference type="SAM" id="SignalP"/>
    </source>
</evidence>
<dbReference type="HOGENOM" id="CLU_2358792_0_0_6"/>
<evidence type="ECO:0000256" key="1">
    <source>
        <dbReference type="SAM" id="MobiDB-lite"/>
    </source>
</evidence>
<evidence type="ECO:0000313" key="5">
    <source>
        <dbReference type="Proteomes" id="UP000005289"/>
    </source>
</evidence>
<reference evidence="4 5" key="1">
    <citation type="submission" date="2013-12" db="EMBL/GenBank/DDBJ databases">
        <authorList>
            <consortium name="DOE Joint Genome Institute"/>
            <person name="Muyzer G."/>
            <person name="Huntemann M."/>
            <person name="Han J."/>
            <person name="Chen A."/>
            <person name="Kyrpides N."/>
            <person name="Mavromatis K."/>
            <person name="Markowitz V."/>
            <person name="Palaniappan K."/>
            <person name="Ivanova N."/>
            <person name="Schaumberg A."/>
            <person name="Pati A."/>
            <person name="Liolios K."/>
            <person name="Nordberg H.P."/>
            <person name="Cantor M.N."/>
            <person name="Hua S.X."/>
            <person name="Woyke T."/>
        </authorList>
    </citation>
    <scope>NUCLEOTIDE SEQUENCE [LARGE SCALE GENOMIC DNA]</scope>
    <source>
        <strain evidence="4 5">ARh 1</strain>
    </source>
</reference>
<sequence>MIRKGRLALPFGVLLALLGAPPGAAADVYRWTGPDGTPQFGDRPPSGSDSERIEVREPMGALPLPDAEEILRRPVRPLPEEPEHAAPVDADPGELEPATRDRHSIRDQ</sequence>
<dbReference type="RefSeq" id="WP_232222220.1">
    <property type="nucleotide sequence ID" value="NZ_CP007029.1"/>
</dbReference>
<evidence type="ECO:0000259" key="3">
    <source>
        <dbReference type="Pfam" id="PF13511"/>
    </source>
</evidence>
<dbReference type="InterPro" id="IPR025392">
    <property type="entry name" value="DUF4124"/>
</dbReference>
<protein>
    <recommendedName>
        <fullName evidence="3">DUF4124 domain-containing protein</fullName>
    </recommendedName>
</protein>
<dbReference type="Pfam" id="PF13511">
    <property type="entry name" value="DUF4124"/>
    <property type="match status" value="1"/>
</dbReference>
<accession>W0DTX4</accession>
<feature type="compositionally biased region" description="Basic and acidic residues" evidence="1">
    <location>
        <begin position="97"/>
        <end position="108"/>
    </location>
</feature>
<feature type="signal peptide" evidence="2">
    <location>
        <begin position="1"/>
        <end position="25"/>
    </location>
</feature>
<proteinExistence type="predicted"/>
<name>W0DTX4_9GAMM</name>
<dbReference type="Proteomes" id="UP000005289">
    <property type="component" value="Chromosome"/>
</dbReference>
<keyword evidence="5" id="KW-1185">Reference proteome</keyword>
<dbReference type="EMBL" id="CP007029">
    <property type="protein sequence ID" value="AHF00326.1"/>
    <property type="molecule type" value="Genomic_DNA"/>
</dbReference>
<organism evidence="4 5">
    <name type="scientific">Thioalkalivibrio paradoxus ARh 1</name>
    <dbReference type="NCBI Taxonomy" id="713585"/>
    <lineage>
        <taxon>Bacteria</taxon>
        <taxon>Pseudomonadati</taxon>
        <taxon>Pseudomonadota</taxon>
        <taxon>Gammaproteobacteria</taxon>
        <taxon>Chromatiales</taxon>
        <taxon>Ectothiorhodospiraceae</taxon>
        <taxon>Thioalkalivibrio</taxon>
    </lineage>
</organism>
<feature type="domain" description="DUF4124" evidence="3">
    <location>
        <begin position="15"/>
        <end position="62"/>
    </location>
</feature>
<keyword evidence="2" id="KW-0732">Signal</keyword>
<feature type="chain" id="PRO_5004787047" description="DUF4124 domain-containing protein" evidence="2">
    <location>
        <begin position="26"/>
        <end position="108"/>
    </location>
</feature>
<feature type="region of interest" description="Disordered" evidence="1">
    <location>
        <begin position="32"/>
        <end position="108"/>
    </location>
</feature>
<dbReference type="STRING" id="713585.THITH_17120"/>
<evidence type="ECO:0000313" key="4">
    <source>
        <dbReference type="EMBL" id="AHF00326.1"/>
    </source>
</evidence>